<dbReference type="WBParaSite" id="nRc.2.0.1.t47456-RA">
    <property type="protein sequence ID" value="nRc.2.0.1.t47456-RA"/>
    <property type="gene ID" value="nRc.2.0.1.g47456"/>
</dbReference>
<accession>A0A915LCC9</accession>
<name>A0A915LCC9_ROMCU</name>
<reference evidence="3" key="1">
    <citation type="submission" date="2022-11" db="UniProtKB">
        <authorList>
            <consortium name="WormBaseParasite"/>
        </authorList>
    </citation>
    <scope>IDENTIFICATION</scope>
</reference>
<proteinExistence type="predicted"/>
<evidence type="ECO:0000313" key="3">
    <source>
        <dbReference type="WBParaSite" id="nRc.2.0.1.t47456-RA"/>
    </source>
</evidence>
<evidence type="ECO:0000313" key="2">
    <source>
        <dbReference type="Proteomes" id="UP000887565"/>
    </source>
</evidence>
<dbReference type="Proteomes" id="UP000887565">
    <property type="component" value="Unplaced"/>
</dbReference>
<keyword evidence="2" id="KW-1185">Reference proteome</keyword>
<organism evidence="2 3">
    <name type="scientific">Romanomermis culicivorax</name>
    <name type="common">Nematode worm</name>
    <dbReference type="NCBI Taxonomy" id="13658"/>
    <lineage>
        <taxon>Eukaryota</taxon>
        <taxon>Metazoa</taxon>
        <taxon>Ecdysozoa</taxon>
        <taxon>Nematoda</taxon>
        <taxon>Enoplea</taxon>
        <taxon>Dorylaimia</taxon>
        <taxon>Mermithida</taxon>
        <taxon>Mermithoidea</taxon>
        <taxon>Mermithidae</taxon>
        <taxon>Romanomermis</taxon>
    </lineage>
</organism>
<sequence>MFSAILTSIIFFLNILRYVSTAEKFLCEEFYGGRNVVQKLNSISPNTPRHRLIILNASSYGWLNFDDAVDICRLCLNATLVVQDDVTQIAQYTPTWIGVRSRLRGQTSIYQIFNLSSTAPNELCPCSNCTCPVTEWSNWSSCGLEQCTTKKVYRFRSRNESNPCPVDHLHQELIDREECTIPGCEELLAAEANDTCQPTALNHVQNTTVQPCPGFT</sequence>
<keyword evidence="1" id="KW-0732">Signal</keyword>
<feature type="chain" id="PRO_5036781127" evidence="1">
    <location>
        <begin position="22"/>
        <end position="216"/>
    </location>
</feature>
<protein>
    <submittedName>
        <fullName evidence="3">Uncharacterized protein</fullName>
    </submittedName>
</protein>
<dbReference type="AlphaFoldDB" id="A0A915LCC9"/>
<evidence type="ECO:0000256" key="1">
    <source>
        <dbReference type="SAM" id="SignalP"/>
    </source>
</evidence>
<feature type="signal peptide" evidence="1">
    <location>
        <begin position="1"/>
        <end position="21"/>
    </location>
</feature>